<dbReference type="STRING" id="1839801.Dform_00858"/>
<dbReference type="KEGG" id="dfo:Dform_00858"/>
<organism evidence="1 2">
    <name type="scientific">Dehalogenimonas formicexedens</name>
    <dbReference type="NCBI Taxonomy" id="1839801"/>
    <lineage>
        <taxon>Bacteria</taxon>
        <taxon>Bacillati</taxon>
        <taxon>Chloroflexota</taxon>
        <taxon>Dehalococcoidia</taxon>
        <taxon>Dehalococcoidales</taxon>
        <taxon>Dehalococcoidaceae</taxon>
        <taxon>Dehalogenimonas</taxon>
    </lineage>
</organism>
<keyword evidence="2" id="KW-1185">Reference proteome</keyword>
<reference evidence="2" key="1">
    <citation type="submission" date="2016-11" db="EMBL/GenBank/DDBJ databases">
        <title>Dehalogenimonas formicexedens sp. nov., a chlorinated alkane respiring bacterium isolated from contaminated groundwater.</title>
        <authorList>
            <person name="Key T.A."/>
            <person name="Bowman K.S."/>
            <person name="Lee I."/>
            <person name="Chun J."/>
            <person name="Albuquerque L."/>
            <person name="da Costa M.S."/>
            <person name="Rainey F.A."/>
            <person name="Moe W.M."/>
        </authorList>
    </citation>
    <scope>NUCLEOTIDE SEQUENCE [LARGE SCALE GENOMIC DNA]</scope>
    <source>
        <strain evidence="2">NSZ-14</strain>
    </source>
</reference>
<proteinExistence type="predicted"/>
<accession>A0A1P8F6W5</accession>
<name>A0A1P8F6W5_9CHLR</name>
<evidence type="ECO:0000313" key="1">
    <source>
        <dbReference type="EMBL" id="APV44203.1"/>
    </source>
</evidence>
<gene>
    <name evidence="1" type="ORF">Dform_00858</name>
</gene>
<sequence>MNPSNQYRLDEREIKQIAAALAAAQAQAEKVGRIDDAGRCYTLRLRLMAPGNAAAKKNAAPTMPVQGPKLAAGVV</sequence>
<dbReference type="EMBL" id="CP018258">
    <property type="protein sequence ID" value="APV44203.1"/>
    <property type="molecule type" value="Genomic_DNA"/>
</dbReference>
<dbReference type="RefSeq" id="WP_076003930.1">
    <property type="nucleotide sequence ID" value="NZ_CP018258.1"/>
</dbReference>
<protein>
    <submittedName>
        <fullName evidence="1">Uncharacterized protein</fullName>
    </submittedName>
</protein>
<dbReference type="Proteomes" id="UP000185934">
    <property type="component" value="Chromosome"/>
</dbReference>
<evidence type="ECO:0000313" key="2">
    <source>
        <dbReference type="Proteomes" id="UP000185934"/>
    </source>
</evidence>
<dbReference type="AlphaFoldDB" id="A0A1P8F6W5"/>